<dbReference type="InterPro" id="IPR036591">
    <property type="entry name" value="YggU-like_sf"/>
</dbReference>
<gene>
    <name evidence="3" type="ORF">GQ61_02030</name>
</gene>
<dbReference type="AlphaFoldDB" id="A0A1W6N392"/>
<comment type="similarity">
    <text evidence="1 2">Belongs to the UPF0235 family.</text>
</comment>
<reference evidence="3 4" key="1">
    <citation type="submission" date="2014-06" db="EMBL/GenBank/DDBJ databases">
        <title>The genome of the endonuclear symbiont Nucleicultrix amoebiphila.</title>
        <authorList>
            <person name="Schulz F."/>
            <person name="Horn M."/>
        </authorList>
    </citation>
    <scope>NUCLEOTIDE SEQUENCE [LARGE SCALE GENOMIC DNA]</scope>
    <source>
        <strain evidence="3 4">FS5</strain>
    </source>
</reference>
<dbReference type="NCBIfam" id="TIGR00251">
    <property type="entry name" value="DUF167 family protein"/>
    <property type="match status" value="1"/>
</dbReference>
<dbReference type="SMART" id="SM01152">
    <property type="entry name" value="DUF167"/>
    <property type="match status" value="1"/>
</dbReference>
<protein>
    <recommendedName>
        <fullName evidence="2">UPF0235 protein GQ61_02030</fullName>
    </recommendedName>
</protein>
<evidence type="ECO:0000256" key="1">
    <source>
        <dbReference type="ARBA" id="ARBA00010364"/>
    </source>
</evidence>
<proteinExistence type="inferred from homology"/>
<sequence length="94" mass="10858">MKTTKGYKLFIRLTPRSSKDKMGEIIMDREQSYIKIYVRALPEDNKANQALISFLSKTLKVPKSNIDIITGHTSRFKVLEIQGEIKNNLALFNR</sequence>
<keyword evidence="4" id="KW-1185">Reference proteome</keyword>
<name>A0A1W6N392_9PROT</name>
<dbReference type="HAMAP" id="MF_00634">
    <property type="entry name" value="UPF0235"/>
    <property type="match status" value="1"/>
</dbReference>
<dbReference type="SUPFAM" id="SSF69786">
    <property type="entry name" value="YggU-like"/>
    <property type="match status" value="1"/>
</dbReference>
<evidence type="ECO:0000313" key="4">
    <source>
        <dbReference type="Proteomes" id="UP000237351"/>
    </source>
</evidence>
<evidence type="ECO:0000313" key="3">
    <source>
        <dbReference type="EMBL" id="ARN84315.1"/>
    </source>
</evidence>
<organism evidence="3 4">
    <name type="scientific">Candidatus Nucleicultrix amoebiphila FS5</name>
    <dbReference type="NCBI Taxonomy" id="1414854"/>
    <lineage>
        <taxon>Bacteria</taxon>
        <taxon>Pseudomonadati</taxon>
        <taxon>Pseudomonadota</taxon>
        <taxon>Alphaproteobacteria</taxon>
        <taxon>Holosporales</taxon>
        <taxon>Candidatus Nucleicultricaceae</taxon>
        <taxon>Candidatus Nucleicultrix</taxon>
    </lineage>
</organism>
<dbReference type="GO" id="GO:0005737">
    <property type="term" value="C:cytoplasm"/>
    <property type="evidence" value="ECO:0007669"/>
    <property type="project" value="TreeGrafter"/>
</dbReference>
<dbReference type="PANTHER" id="PTHR13420:SF7">
    <property type="entry name" value="UPF0235 PROTEIN C15ORF40"/>
    <property type="match status" value="1"/>
</dbReference>
<dbReference type="EMBL" id="CP008743">
    <property type="protein sequence ID" value="ARN84315.1"/>
    <property type="molecule type" value="Genomic_DNA"/>
</dbReference>
<evidence type="ECO:0000256" key="2">
    <source>
        <dbReference type="HAMAP-Rule" id="MF_00634"/>
    </source>
</evidence>
<dbReference type="Proteomes" id="UP000237351">
    <property type="component" value="Chromosome"/>
</dbReference>
<dbReference type="Gene3D" id="3.30.1200.10">
    <property type="entry name" value="YggU-like"/>
    <property type="match status" value="1"/>
</dbReference>
<accession>A0A1W6N392</accession>
<dbReference type="KEGG" id="naf:GQ61_02030"/>
<dbReference type="Pfam" id="PF02594">
    <property type="entry name" value="DUF167"/>
    <property type="match status" value="1"/>
</dbReference>
<dbReference type="STRING" id="1414854.GQ61_02030"/>
<dbReference type="PANTHER" id="PTHR13420">
    <property type="entry name" value="UPF0235 PROTEIN C15ORF40"/>
    <property type="match status" value="1"/>
</dbReference>
<dbReference type="InterPro" id="IPR003746">
    <property type="entry name" value="DUF167"/>
</dbReference>